<keyword evidence="2 6" id="KW-0812">Transmembrane</keyword>
<feature type="transmembrane region" description="Helical" evidence="6">
    <location>
        <begin position="410"/>
        <end position="432"/>
    </location>
</feature>
<name>A0A6P9ABN2_THRPL</name>
<feature type="transmembrane region" description="Helical" evidence="6">
    <location>
        <begin position="284"/>
        <end position="309"/>
    </location>
</feature>
<evidence type="ECO:0000313" key="7">
    <source>
        <dbReference type="Proteomes" id="UP000515158"/>
    </source>
</evidence>
<feature type="region of interest" description="Disordered" evidence="5">
    <location>
        <begin position="1"/>
        <end position="21"/>
    </location>
</feature>
<evidence type="ECO:0000256" key="3">
    <source>
        <dbReference type="ARBA" id="ARBA00022989"/>
    </source>
</evidence>
<dbReference type="Pfam" id="PF07690">
    <property type="entry name" value="MFS_1"/>
    <property type="match status" value="1"/>
</dbReference>
<feature type="transmembrane region" description="Helical" evidence="6">
    <location>
        <begin position="219"/>
        <end position="238"/>
    </location>
</feature>
<keyword evidence="4 6" id="KW-0472">Membrane</keyword>
<feature type="transmembrane region" description="Helical" evidence="6">
    <location>
        <begin position="28"/>
        <end position="50"/>
    </location>
</feature>
<evidence type="ECO:0000256" key="5">
    <source>
        <dbReference type="SAM" id="MobiDB-lite"/>
    </source>
</evidence>
<dbReference type="PANTHER" id="PTHR23507">
    <property type="entry name" value="ZGC:174356"/>
    <property type="match status" value="1"/>
</dbReference>
<dbReference type="Gene3D" id="1.20.1250.20">
    <property type="entry name" value="MFS general substrate transporter like domains"/>
    <property type="match status" value="1"/>
</dbReference>
<feature type="transmembrane region" description="Helical" evidence="6">
    <location>
        <begin position="444"/>
        <end position="467"/>
    </location>
</feature>
<dbReference type="InterPro" id="IPR011701">
    <property type="entry name" value="MFS"/>
</dbReference>
<keyword evidence="3 6" id="KW-1133">Transmembrane helix</keyword>
<protein>
    <submittedName>
        <fullName evidence="8">Tetracycline resistance protein, class E-like isoform X1</fullName>
    </submittedName>
</protein>
<feature type="transmembrane region" description="Helical" evidence="6">
    <location>
        <begin position="191"/>
        <end position="213"/>
    </location>
</feature>
<dbReference type="GO" id="GO:0016020">
    <property type="term" value="C:membrane"/>
    <property type="evidence" value="ECO:0007669"/>
    <property type="project" value="UniProtKB-SubCell"/>
</dbReference>
<dbReference type="PANTHER" id="PTHR23507:SF1">
    <property type="entry name" value="FI18259P1-RELATED"/>
    <property type="match status" value="1"/>
</dbReference>
<proteinExistence type="predicted"/>
<evidence type="ECO:0000256" key="6">
    <source>
        <dbReference type="SAM" id="Phobius"/>
    </source>
</evidence>
<dbReference type="GO" id="GO:0022857">
    <property type="term" value="F:transmembrane transporter activity"/>
    <property type="evidence" value="ECO:0007669"/>
    <property type="project" value="InterPro"/>
</dbReference>
<evidence type="ECO:0000313" key="8">
    <source>
        <dbReference type="RefSeq" id="XP_034253381.1"/>
    </source>
</evidence>
<dbReference type="OrthoDB" id="3026777at2759"/>
<gene>
    <name evidence="8" type="primary">LOC117652524</name>
</gene>
<sequence length="510" mass="55263">MPGGGGTPREGPGPSWSQMSPWQKGRHIVANVTVEPIIILYSILGVLSGLTTENLFVQKACRVSLNHSAGLCADVVQNDTVYPEVAKVVASMQVWQAPLQTVVPVILVMFAGSWMDRRRRRKPFLLAPLVGGLLCSTGLLLCSTFFDWPLEVGGAIAALVPSLFGDPPVVLLSILSYLAAVSDSEDRTFRIGMVSTAASAAATVTTAVSGVAYTSLGFTGVYVLNIVLCCLGLAYAHYRLTEPEPPVPRPPGVSLLADFFNWHHVKDTVTVSLKKRPGTRRLQLYMVALLYFALLGPVVGESSVIFLYLTQRFKWETLQVSAFFTFTGIIDSVGCFVATTVFAKWLHMSDCLIGIIAIGCNAFTSPVFALASTDWAVYVVYAASILGAGGFITMRGIATKLVDTEELGKVMSSLAVVEAIIPLVFVTLYSKLYSATADSHPGAYLYISCGVYTLGMLLYCAIWWLQWTEARQAKRRKENDDMNGVANAAFEGSFTTDVGSEPFENRVVRL</sequence>
<evidence type="ECO:0000256" key="1">
    <source>
        <dbReference type="ARBA" id="ARBA00004141"/>
    </source>
</evidence>
<accession>A0A6P9ABN2</accession>
<feature type="transmembrane region" description="Helical" evidence="6">
    <location>
        <begin position="321"/>
        <end position="343"/>
    </location>
</feature>
<feature type="transmembrane region" description="Helical" evidence="6">
    <location>
        <begin position="152"/>
        <end position="179"/>
    </location>
</feature>
<dbReference type="KEGG" id="tpal:117652524"/>
<feature type="transmembrane region" description="Helical" evidence="6">
    <location>
        <begin position="350"/>
        <end position="369"/>
    </location>
</feature>
<evidence type="ECO:0000256" key="2">
    <source>
        <dbReference type="ARBA" id="ARBA00022692"/>
    </source>
</evidence>
<reference evidence="8" key="1">
    <citation type="submission" date="2025-08" db="UniProtKB">
        <authorList>
            <consortium name="RefSeq"/>
        </authorList>
    </citation>
    <scope>IDENTIFICATION</scope>
    <source>
        <tissue evidence="8">Total insect</tissue>
    </source>
</reference>
<organism evidence="8">
    <name type="scientific">Thrips palmi</name>
    <name type="common">Melon thrips</name>
    <dbReference type="NCBI Taxonomy" id="161013"/>
    <lineage>
        <taxon>Eukaryota</taxon>
        <taxon>Metazoa</taxon>
        <taxon>Ecdysozoa</taxon>
        <taxon>Arthropoda</taxon>
        <taxon>Hexapoda</taxon>
        <taxon>Insecta</taxon>
        <taxon>Pterygota</taxon>
        <taxon>Neoptera</taxon>
        <taxon>Paraneoptera</taxon>
        <taxon>Thysanoptera</taxon>
        <taxon>Terebrantia</taxon>
        <taxon>Thripoidea</taxon>
        <taxon>Thripidae</taxon>
        <taxon>Thrips</taxon>
    </lineage>
</organism>
<dbReference type="AlphaFoldDB" id="A0A6P9ABN2"/>
<dbReference type="GeneID" id="117652524"/>
<keyword evidence="7" id="KW-1185">Reference proteome</keyword>
<dbReference type="InParanoid" id="A0A6P9ABN2"/>
<dbReference type="RefSeq" id="XP_034253381.1">
    <property type="nucleotide sequence ID" value="XM_034397490.1"/>
</dbReference>
<comment type="subcellular location">
    <subcellularLocation>
        <location evidence="1">Membrane</location>
        <topology evidence="1">Multi-pass membrane protein</topology>
    </subcellularLocation>
</comment>
<dbReference type="SUPFAM" id="SSF103473">
    <property type="entry name" value="MFS general substrate transporter"/>
    <property type="match status" value="1"/>
</dbReference>
<feature type="transmembrane region" description="Helical" evidence="6">
    <location>
        <begin position="124"/>
        <end position="146"/>
    </location>
</feature>
<feature type="transmembrane region" description="Helical" evidence="6">
    <location>
        <begin position="375"/>
        <end position="398"/>
    </location>
</feature>
<dbReference type="InterPro" id="IPR036259">
    <property type="entry name" value="MFS_trans_sf"/>
</dbReference>
<dbReference type="Proteomes" id="UP000515158">
    <property type="component" value="Unplaced"/>
</dbReference>
<evidence type="ECO:0000256" key="4">
    <source>
        <dbReference type="ARBA" id="ARBA00023136"/>
    </source>
</evidence>